<evidence type="ECO:0000313" key="3">
    <source>
        <dbReference type="EMBL" id="AZA12794.1"/>
    </source>
</evidence>
<dbReference type="SUPFAM" id="SSF53474">
    <property type="entry name" value="alpha/beta-Hydrolases"/>
    <property type="match status" value="1"/>
</dbReference>
<dbReference type="Proteomes" id="UP000269019">
    <property type="component" value="Chromosome"/>
</dbReference>
<dbReference type="AlphaFoldDB" id="A0A3G6J9U0"/>
<evidence type="ECO:0000313" key="4">
    <source>
        <dbReference type="Proteomes" id="UP000269019"/>
    </source>
</evidence>
<feature type="domain" description="Serine aminopeptidase S33" evidence="2">
    <location>
        <begin position="52"/>
        <end position="169"/>
    </location>
</feature>
<dbReference type="EMBL" id="CP033896">
    <property type="protein sequence ID" value="AZA12794.1"/>
    <property type="molecule type" value="Genomic_DNA"/>
</dbReference>
<feature type="region of interest" description="Disordered" evidence="1">
    <location>
        <begin position="25"/>
        <end position="47"/>
    </location>
</feature>
<proteinExistence type="predicted"/>
<organism evidence="3 4">
    <name type="scientific">Corynebacterium choanae</name>
    <dbReference type="NCBI Taxonomy" id="1862358"/>
    <lineage>
        <taxon>Bacteria</taxon>
        <taxon>Bacillati</taxon>
        <taxon>Actinomycetota</taxon>
        <taxon>Actinomycetes</taxon>
        <taxon>Mycobacteriales</taxon>
        <taxon>Corynebacteriaceae</taxon>
        <taxon>Corynebacterium</taxon>
    </lineage>
</organism>
<accession>A0A3G6J9U0</accession>
<dbReference type="InterPro" id="IPR029058">
    <property type="entry name" value="AB_hydrolase_fold"/>
</dbReference>
<evidence type="ECO:0000259" key="2">
    <source>
        <dbReference type="Pfam" id="PF12146"/>
    </source>
</evidence>
<dbReference type="Gene3D" id="3.40.50.1820">
    <property type="entry name" value="alpha/beta hydrolase"/>
    <property type="match status" value="1"/>
</dbReference>
<dbReference type="Pfam" id="PF12146">
    <property type="entry name" value="Hydrolase_4"/>
    <property type="match status" value="1"/>
</dbReference>
<protein>
    <submittedName>
        <fullName evidence="3">Alpha/beta hydrolase family protein</fullName>
    </submittedName>
</protein>
<sequence>MGRRDNMAFALLRLIPPQGQVPRSCGLLSSSARHPAADGNISPGDDNAPAGRPLIVVFHGAMSSAGNSEPLLQALSDAGFPVVAVSYGHRGTDGLARCVEDATAHVAALLPTHRPMVLIGHSLGAWVATQVAFDPRIMPQVRGIIGLAGVFREPARPLSLAKRLLVRVFAGKAAAEFVSGTLAHTGIPPEAIVSAGIPVWSLRSTADTIVPLSCSALGKVHTIAGVSHAAMARVTAPVVQWCQAIAVTQ</sequence>
<keyword evidence="4" id="KW-1185">Reference proteome</keyword>
<dbReference type="RefSeq" id="WP_164472344.1">
    <property type="nucleotide sequence ID" value="NZ_CP033896.1"/>
</dbReference>
<evidence type="ECO:0000256" key="1">
    <source>
        <dbReference type="SAM" id="MobiDB-lite"/>
    </source>
</evidence>
<dbReference type="KEGG" id="ccho:CCHOA_01835"/>
<gene>
    <name evidence="3" type="ORF">CCHOA_01835</name>
</gene>
<dbReference type="GO" id="GO:0016787">
    <property type="term" value="F:hydrolase activity"/>
    <property type="evidence" value="ECO:0007669"/>
    <property type="project" value="UniProtKB-KW"/>
</dbReference>
<name>A0A3G6J9U0_9CORY</name>
<reference evidence="3 4" key="1">
    <citation type="submission" date="2018-11" db="EMBL/GenBank/DDBJ databases">
        <authorList>
            <person name="Kleinhagauer T."/>
            <person name="Glaeser S.P."/>
            <person name="Spergser J."/>
            <person name="Ruckert C."/>
            <person name="Kaempfer P."/>
            <person name="Busse H.-J."/>
        </authorList>
    </citation>
    <scope>NUCLEOTIDE SEQUENCE [LARGE SCALE GENOMIC DNA]</scope>
    <source>
        <strain evidence="3 4">200CH</strain>
    </source>
</reference>
<keyword evidence="3" id="KW-0378">Hydrolase</keyword>
<dbReference type="InterPro" id="IPR022742">
    <property type="entry name" value="Hydrolase_4"/>
</dbReference>